<reference evidence="6" key="1">
    <citation type="submission" date="2014-07" db="EMBL/GenBank/DDBJ databases">
        <authorList>
            <person name="Urmite Genomes Urmite Genomes"/>
        </authorList>
    </citation>
    <scope>NUCLEOTIDE SEQUENCE</scope>
    <source>
        <strain evidence="6">11W110_air</strain>
    </source>
</reference>
<dbReference type="SUPFAM" id="SSF55931">
    <property type="entry name" value="Glutamine synthetase/guanido kinase"/>
    <property type="match status" value="1"/>
</dbReference>
<dbReference type="PATRIC" id="fig|1461584.3.peg.77"/>
<dbReference type="PANTHER" id="PTHR36510">
    <property type="entry name" value="GLUTAMATE--CYSTEINE LIGASE 2-RELATED"/>
    <property type="match status" value="1"/>
</dbReference>
<dbReference type="PANTHER" id="PTHR36510:SF1">
    <property type="entry name" value="GLUTAMATE--CYSTEINE LIGASE 2-RELATED"/>
    <property type="match status" value="1"/>
</dbReference>
<comment type="function">
    <text evidence="5">ATP-dependent carboxylate-amine ligase which exhibits weak glutamate--cysteine ligase activity.</text>
</comment>
<dbReference type="GO" id="GO:0005524">
    <property type="term" value="F:ATP binding"/>
    <property type="evidence" value="ECO:0007669"/>
    <property type="project" value="UniProtKB-KW"/>
</dbReference>
<dbReference type="NCBIfam" id="TIGR02050">
    <property type="entry name" value="gshA_cyan_rel"/>
    <property type="match status" value="1"/>
</dbReference>
<comment type="similarity">
    <text evidence="5">Belongs to the glutamate--cysteine ligase type 2 family. YbdK subfamily.</text>
</comment>
<accession>A0A078MKB8</accession>
<name>A0A078MKB8_9MICC</name>
<keyword evidence="2 5" id="KW-0547">Nucleotide-binding</keyword>
<dbReference type="InterPro" id="IPR006336">
    <property type="entry name" value="GCS2"/>
</dbReference>
<dbReference type="Gene3D" id="3.30.590.20">
    <property type="match status" value="1"/>
</dbReference>
<dbReference type="HAMAP" id="MF_01609">
    <property type="entry name" value="Glu_cys_ligase_2"/>
    <property type="match status" value="1"/>
</dbReference>
<protein>
    <recommendedName>
        <fullName evidence="5">Putative glutamate--cysteine ligase 2</fullName>
        <ecNumber evidence="5">6.3.2.2</ecNumber>
    </recommendedName>
    <alternativeName>
        <fullName evidence="5">Gamma-glutamylcysteine synthetase 2</fullName>
        <shortName evidence="5">GCS 2</shortName>
        <shortName evidence="5">Gamma-GCS 2</shortName>
    </alternativeName>
</protein>
<keyword evidence="3 5" id="KW-0067">ATP-binding</keyword>
<dbReference type="InterPro" id="IPR050141">
    <property type="entry name" value="GCL_type2/YbdK_subfam"/>
</dbReference>
<gene>
    <name evidence="6" type="primary">ybdK_1</name>
    <name evidence="6" type="ORF">BN1051_00078</name>
</gene>
<dbReference type="GO" id="GO:0042398">
    <property type="term" value="P:modified amino acid biosynthetic process"/>
    <property type="evidence" value="ECO:0007669"/>
    <property type="project" value="InterPro"/>
</dbReference>
<evidence type="ECO:0000256" key="3">
    <source>
        <dbReference type="ARBA" id="ARBA00022840"/>
    </source>
</evidence>
<sequence length="387" mass="41446">MNIYPPQPPPVRTFGVEEELLLVHSGTFEPMPVAEEAVEAAGAAAGLDSIGFDVTLEVQQEQIEIAGPPQTDLAGQLASIRTGRRLADEAAAKVGARVAAVGTCPPPLLPNLVPLPRYRRMQERFGLTLQEQLTCGYHVHVGISSAEEGVAALNRMRPWLPVLLALSGNSPFWNGRDSGYSSFRYQAWSRWPTAGPPPLSATVADYERHVAALLASEVPLDEGMVYFDARLSRHVPTLEVRITDVCMDAAHAAGIAALVRALVETAVRSWRAGGQPSDVSAAELRTWSWQASRAGVGGYLISPVTARPAPAGDVVAQLLELVRPVLAEWQEDAAVEAIMAGILREGTGSMRQREAFSRRCEFADVLAEAVQLTHAGAAAELLLPDAS</sequence>
<dbReference type="InterPro" id="IPR011793">
    <property type="entry name" value="YbdK"/>
</dbReference>
<dbReference type="InterPro" id="IPR014746">
    <property type="entry name" value="Gln_synth/guanido_kin_cat_dom"/>
</dbReference>
<dbReference type="NCBIfam" id="NF010041">
    <property type="entry name" value="PRK13517.1-1"/>
    <property type="match status" value="1"/>
</dbReference>
<comment type="catalytic activity">
    <reaction evidence="4 5">
        <text>L-cysteine + L-glutamate + ATP = gamma-L-glutamyl-L-cysteine + ADP + phosphate + H(+)</text>
        <dbReference type="Rhea" id="RHEA:13285"/>
        <dbReference type="ChEBI" id="CHEBI:15378"/>
        <dbReference type="ChEBI" id="CHEBI:29985"/>
        <dbReference type="ChEBI" id="CHEBI:30616"/>
        <dbReference type="ChEBI" id="CHEBI:35235"/>
        <dbReference type="ChEBI" id="CHEBI:43474"/>
        <dbReference type="ChEBI" id="CHEBI:58173"/>
        <dbReference type="ChEBI" id="CHEBI:456216"/>
        <dbReference type="EC" id="6.3.2.2"/>
    </reaction>
</comment>
<evidence type="ECO:0000256" key="4">
    <source>
        <dbReference type="ARBA" id="ARBA00048819"/>
    </source>
</evidence>
<proteinExistence type="inferred from homology"/>
<organism evidence="6">
    <name type="scientific">Arthrobacter saudimassiliensis</name>
    <dbReference type="NCBI Taxonomy" id="1461584"/>
    <lineage>
        <taxon>Bacteria</taxon>
        <taxon>Bacillati</taxon>
        <taxon>Actinomycetota</taxon>
        <taxon>Actinomycetes</taxon>
        <taxon>Micrococcales</taxon>
        <taxon>Micrococcaceae</taxon>
        <taxon>Arthrobacter</taxon>
    </lineage>
</organism>
<evidence type="ECO:0000256" key="2">
    <source>
        <dbReference type="ARBA" id="ARBA00022741"/>
    </source>
</evidence>
<dbReference type="EC" id="6.3.2.2" evidence="5"/>
<dbReference type="AlphaFoldDB" id="A0A078MKB8"/>
<evidence type="ECO:0000256" key="1">
    <source>
        <dbReference type="ARBA" id="ARBA00022598"/>
    </source>
</evidence>
<evidence type="ECO:0000313" key="6">
    <source>
        <dbReference type="EMBL" id="CEA06694.1"/>
    </source>
</evidence>
<keyword evidence="1 5" id="KW-0436">Ligase</keyword>
<dbReference type="EMBL" id="LN483070">
    <property type="protein sequence ID" value="CEA06694.1"/>
    <property type="molecule type" value="Genomic_DNA"/>
</dbReference>
<evidence type="ECO:0000256" key="5">
    <source>
        <dbReference type="HAMAP-Rule" id="MF_01609"/>
    </source>
</evidence>
<dbReference type="GO" id="GO:0004357">
    <property type="term" value="F:glutamate-cysteine ligase activity"/>
    <property type="evidence" value="ECO:0007669"/>
    <property type="project" value="UniProtKB-EC"/>
</dbReference>
<dbReference type="Pfam" id="PF04107">
    <property type="entry name" value="GCS2"/>
    <property type="match status" value="1"/>
</dbReference>